<dbReference type="STRING" id="571438.SAMN05192586_11223"/>
<protein>
    <submittedName>
        <fullName evidence="1">Uncharacterized protein</fullName>
    </submittedName>
</protein>
<evidence type="ECO:0000313" key="1">
    <source>
        <dbReference type="EMBL" id="SDF75406.1"/>
    </source>
</evidence>
<name>A0A1G7NN59_9BACT</name>
<dbReference type="EMBL" id="FNBX01000012">
    <property type="protein sequence ID" value="SDF75406.1"/>
    <property type="molecule type" value="Genomic_DNA"/>
</dbReference>
<dbReference type="OrthoDB" id="5455143at2"/>
<reference evidence="2" key="1">
    <citation type="submission" date="2016-10" db="EMBL/GenBank/DDBJ databases">
        <authorList>
            <person name="Varghese N."/>
            <person name="Submissions S."/>
        </authorList>
    </citation>
    <scope>NUCLEOTIDE SEQUENCE [LARGE SCALE GENOMIC DNA]</scope>
    <source>
        <strain evidence="2">KHC7</strain>
    </source>
</reference>
<keyword evidence="2" id="KW-1185">Reference proteome</keyword>
<gene>
    <name evidence="1" type="ORF">SAMN05192586_11223</name>
</gene>
<dbReference type="AlphaFoldDB" id="A0A1G7NN59"/>
<accession>A0A1G7NN59</accession>
<proteinExistence type="predicted"/>
<sequence length="309" mass="34150">MTGRGLIVILLALMLVLALLLLLLRSRLRSQRQEARRRAVVGRMLALAQGQNEIFEINVLDGAPHKGLAGLLQRTGNGRLVFDVLCYAPQGLQGTAAEVYFRATLPEGSTFYKFHTTILDVASGKQKSRLTVAAPLDLDVGQKRTFIRVQPPAGSIRVLALWKLGLSQPLPPDTSAIGRPFIYAKSGMENAPLRIEDISGTGVALRFPMPDPEVMPVDLNKGSRILCLVIFEAGRQDRVITFWCSCDVVHTRAVTMDDPAFIVGAKFSNWAILEPGKTELNWFHCSPTHGVLPITQWVMYLDIVQRKLL</sequence>
<dbReference type="Proteomes" id="UP000199355">
    <property type="component" value="Unassembled WGS sequence"/>
</dbReference>
<evidence type="ECO:0000313" key="2">
    <source>
        <dbReference type="Proteomes" id="UP000199355"/>
    </source>
</evidence>
<organism evidence="1 2">
    <name type="scientific">Desulfovibrio legallii</name>
    <dbReference type="NCBI Taxonomy" id="571438"/>
    <lineage>
        <taxon>Bacteria</taxon>
        <taxon>Pseudomonadati</taxon>
        <taxon>Thermodesulfobacteriota</taxon>
        <taxon>Desulfovibrionia</taxon>
        <taxon>Desulfovibrionales</taxon>
        <taxon>Desulfovibrionaceae</taxon>
        <taxon>Desulfovibrio</taxon>
    </lineage>
</organism>
<dbReference type="RefSeq" id="WP_143339536.1">
    <property type="nucleotide sequence ID" value="NZ_FNBX01000012.1"/>
</dbReference>